<keyword evidence="1" id="KW-1133">Transmembrane helix</keyword>
<dbReference type="OrthoDB" id="1807862at2"/>
<dbReference type="PATRIC" id="fig|213810.4.peg.332"/>
<evidence type="ECO:0000313" key="3">
    <source>
        <dbReference type="EMBL" id="CBL16657.1"/>
    </source>
</evidence>
<proteinExistence type="predicted"/>
<dbReference type="HOGENOM" id="CLU_107496_1_0_9"/>
<organism evidence="3 4">
    <name type="scientific">Ruminococcus champanellensis (strain DSM 18848 / JCM 17042 / KCTC 15320 / 18P13)</name>
    <dbReference type="NCBI Taxonomy" id="213810"/>
    <lineage>
        <taxon>Bacteria</taxon>
        <taxon>Bacillati</taxon>
        <taxon>Bacillota</taxon>
        <taxon>Clostridia</taxon>
        <taxon>Eubacteriales</taxon>
        <taxon>Oscillospiraceae</taxon>
        <taxon>Ruminococcus</taxon>
    </lineage>
</organism>
<dbReference type="GeneID" id="83155254"/>
<dbReference type="STRING" id="213810.RUM_04220"/>
<dbReference type="InterPro" id="IPR058653">
    <property type="entry name" value="NfeD2_TM"/>
</dbReference>
<reference evidence="3" key="1">
    <citation type="submission" date="2010-03" db="EMBL/GenBank/DDBJ databases">
        <title>The genome sequence of Ruminococcus sp. 18P13.</title>
        <authorList>
            <consortium name="metaHIT consortium -- http://www.metahit.eu/"/>
            <person name="Pajon A."/>
            <person name="Turner K."/>
            <person name="Parkhill J."/>
            <person name="Bernalier A."/>
        </authorList>
    </citation>
    <scope>NUCLEOTIDE SEQUENCE [LARGE SCALE GENOMIC DNA]</scope>
    <source>
        <strain evidence="3">Type strain: 18P13</strain>
    </source>
</reference>
<keyword evidence="4" id="KW-1185">Reference proteome</keyword>
<evidence type="ECO:0000256" key="1">
    <source>
        <dbReference type="SAM" id="Phobius"/>
    </source>
</evidence>
<feature type="transmembrane region" description="Helical" evidence="1">
    <location>
        <begin position="7"/>
        <end position="31"/>
    </location>
</feature>
<evidence type="ECO:0000259" key="2">
    <source>
        <dbReference type="Pfam" id="PF25842"/>
    </source>
</evidence>
<protein>
    <submittedName>
        <fullName evidence="3">NfeD-like</fullName>
    </submittedName>
</protein>
<sequence length="181" mass="19905">MTTVFEVCFWVGVSVTVINALLGAFFDIIDFGIDFDLDFDLGGLHLDPGNFLPLSPSLLFMFLTIFGGTGMILQGRIPLWLVIVLGIALGLLVSFLVNRFVVRPLKRISEKESGGEADFIGMNATVTERIFPQGFGRISFVYEGNSISEPARSEDGKEIPTGTSVVVLEIRDKVYIVQPLR</sequence>
<dbReference type="AlphaFoldDB" id="D4LAL2"/>
<accession>D4LAL2</accession>
<feature type="transmembrane region" description="Helical" evidence="1">
    <location>
        <begin position="79"/>
        <end position="97"/>
    </location>
</feature>
<dbReference type="RefSeq" id="WP_015557564.1">
    <property type="nucleotide sequence ID" value="NC_021039.1"/>
</dbReference>
<dbReference type="KEGG" id="rch:RUM_04220"/>
<dbReference type="Pfam" id="PF25842">
    <property type="entry name" value="NfeD_TM"/>
    <property type="match status" value="1"/>
</dbReference>
<keyword evidence="1" id="KW-0812">Transmembrane</keyword>
<dbReference type="Gene3D" id="2.40.50.140">
    <property type="entry name" value="Nucleic acid-binding proteins"/>
    <property type="match status" value="1"/>
</dbReference>
<name>D4LAL2_RUMC1</name>
<dbReference type="InterPro" id="IPR012340">
    <property type="entry name" value="NA-bd_OB-fold"/>
</dbReference>
<feature type="transmembrane region" description="Helical" evidence="1">
    <location>
        <begin position="51"/>
        <end position="72"/>
    </location>
</feature>
<gene>
    <name evidence="3" type="ordered locus">RUM_04220</name>
</gene>
<dbReference type="BioCyc" id="RCHA213810:RUM_RS02050-MONOMER"/>
<dbReference type="Proteomes" id="UP000007054">
    <property type="component" value="Chromosome"/>
</dbReference>
<feature type="domain" description="Membrane protein NfeD2 N-terminal transmembrane" evidence="2">
    <location>
        <begin position="1"/>
        <end position="108"/>
    </location>
</feature>
<reference evidence="3" key="2">
    <citation type="submission" date="2010-03" db="EMBL/GenBank/DDBJ databases">
        <authorList>
            <person name="Pajon A."/>
        </authorList>
    </citation>
    <scope>NUCLEOTIDE SEQUENCE</scope>
    <source>
        <strain evidence="3">Type strain: 18P13</strain>
    </source>
</reference>
<evidence type="ECO:0000313" key="4">
    <source>
        <dbReference type="Proteomes" id="UP000007054"/>
    </source>
</evidence>
<dbReference type="EMBL" id="FP929052">
    <property type="protein sequence ID" value="CBL16657.1"/>
    <property type="molecule type" value="Genomic_DNA"/>
</dbReference>
<keyword evidence="1" id="KW-0472">Membrane</keyword>